<dbReference type="EMBL" id="AZBU02000001">
    <property type="protein sequence ID" value="TMS32704.1"/>
    <property type="molecule type" value="Genomic_DNA"/>
</dbReference>
<accession>A0A4U8UIM2</accession>
<reference evidence="1 2" key="1">
    <citation type="journal article" date="2015" name="Genome Biol.">
        <title>Comparative genomics of Steinernema reveals deeply conserved gene regulatory networks.</title>
        <authorList>
            <person name="Dillman A.R."/>
            <person name="Macchietto M."/>
            <person name="Porter C.F."/>
            <person name="Rogers A."/>
            <person name="Williams B."/>
            <person name="Antoshechkin I."/>
            <person name="Lee M.M."/>
            <person name="Goodwin Z."/>
            <person name="Lu X."/>
            <person name="Lewis E.E."/>
            <person name="Goodrich-Blair H."/>
            <person name="Stock S.P."/>
            <person name="Adams B.J."/>
            <person name="Sternberg P.W."/>
            <person name="Mortazavi A."/>
        </authorList>
    </citation>
    <scope>NUCLEOTIDE SEQUENCE [LARGE SCALE GENOMIC DNA]</scope>
    <source>
        <strain evidence="1 2">ALL</strain>
    </source>
</reference>
<evidence type="ECO:0000313" key="2">
    <source>
        <dbReference type="Proteomes" id="UP000298663"/>
    </source>
</evidence>
<comment type="caution">
    <text evidence="1">The sequence shown here is derived from an EMBL/GenBank/DDBJ whole genome shotgun (WGS) entry which is preliminary data.</text>
</comment>
<dbReference type="Proteomes" id="UP000298663">
    <property type="component" value="Unassembled WGS sequence"/>
</dbReference>
<reference evidence="1 2" key="2">
    <citation type="journal article" date="2019" name="G3 (Bethesda)">
        <title>Hybrid Assembly of the Genome of the Entomopathogenic Nematode Steinernema carpocapsae Identifies the X-Chromosome.</title>
        <authorList>
            <person name="Serra L."/>
            <person name="Macchietto M."/>
            <person name="Macias-Munoz A."/>
            <person name="McGill C.J."/>
            <person name="Rodriguez I.M."/>
            <person name="Rodriguez B."/>
            <person name="Murad R."/>
            <person name="Mortazavi A."/>
        </authorList>
    </citation>
    <scope>NUCLEOTIDE SEQUENCE [LARGE SCALE GENOMIC DNA]</scope>
    <source>
        <strain evidence="1 2">ALL</strain>
    </source>
</reference>
<gene>
    <name evidence="1" type="ORF">L596_000511</name>
</gene>
<evidence type="ECO:0000313" key="1">
    <source>
        <dbReference type="EMBL" id="TMS32704.1"/>
    </source>
</evidence>
<proteinExistence type="predicted"/>
<organism evidence="1 2">
    <name type="scientific">Steinernema carpocapsae</name>
    <name type="common">Entomopathogenic nematode</name>
    <dbReference type="NCBI Taxonomy" id="34508"/>
    <lineage>
        <taxon>Eukaryota</taxon>
        <taxon>Metazoa</taxon>
        <taxon>Ecdysozoa</taxon>
        <taxon>Nematoda</taxon>
        <taxon>Chromadorea</taxon>
        <taxon>Rhabditida</taxon>
        <taxon>Tylenchina</taxon>
        <taxon>Panagrolaimomorpha</taxon>
        <taxon>Strongyloidoidea</taxon>
        <taxon>Steinernematidae</taxon>
        <taxon>Steinernema</taxon>
    </lineage>
</organism>
<keyword evidence="2" id="KW-1185">Reference proteome</keyword>
<dbReference type="AlphaFoldDB" id="A0A4U8UIM2"/>
<sequence>MLLEERRHACEALSFTISAKALESYADFKHQPALINPRANTDRLRVVYVVPISILTKPTRTKHWSLSSTSQMQQNSQSDFEPFDFDLTDMLRIVS</sequence>
<protein>
    <submittedName>
        <fullName evidence="1">Uncharacterized protein</fullName>
    </submittedName>
</protein>
<name>A0A4U8UIM2_STECR</name>